<dbReference type="EMBL" id="LGBR01000001">
    <property type="protein sequence ID" value="KOY53185.1"/>
    <property type="molecule type" value="Genomic_DNA"/>
</dbReference>
<dbReference type="AlphaFoldDB" id="A0A0M9CJD9"/>
<dbReference type="RefSeq" id="WP_053975217.1">
    <property type="nucleotide sequence ID" value="NZ_FNUE01000002.1"/>
</dbReference>
<accession>A0A0M9CJD9</accession>
<sequence length="312" mass="37327">MKKGILILLGMFMMVSSVEAKTGENLPNRFRVFNYSYENSVNFFENGIEFFIFTNGDFDFDTSLRNRNVRINRDFNGRIRTVGNVFIRYDRFGNVTRIGDVFMRYNRNRLVRVGDLRVNYNRWGYPVFYGNVRDFYYNSGVRFNVSFGDVFVYNDPYFFRNDFRRNYTQFREDRNFYYYKARPNARIGKRSTIIKRRKSNANVNRRNTINRNRNNSYRKAREVNNNRRNTNISNRKDNVNRNTSKVNSKTRRSTNVNRNKNSVIKNSRKTNTKSINNKRANTRSTKKVVKTRSTRTSKNKSTGNSNAKRRRS</sequence>
<feature type="compositionally biased region" description="Polar residues" evidence="1">
    <location>
        <begin position="240"/>
        <end position="265"/>
    </location>
</feature>
<feature type="compositionally biased region" description="Basic residues" evidence="1">
    <location>
        <begin position="280"/>
        <end position="298"/>
    </location>
</feature>
<evidence type="ECO:0000313" key="3">
    <source>
        <dbReference type="EMBL" id="KOY53185.1"/>
    </source>
</evidence>
<dbReference type="Proteomes" id="UP000183071">
    <property type="component" value="Unassembled WGS sequence"/>
</dbReference>
<reference evidence="4 6" key="2">
    <citation type="submission" date="2016-10" db="EMBL/GenBank/DDBJ databases">
        <authorList>
            <person name="Varghese N."/>
            <person name="Submissions S."/>
        </authorList>
    </citation>
    <scope>NUCLEOTIDE SEQUENCE [LARGE SCALE GENOMIC DNA]</scope>
    <source>
        <strain evidence="4 6">DSW-5</strain>
    </source>
</reference>
<dbReference type="PATRIC" id="fig|1300348.6.peg.2749"/>
<comment type="caution">
    <text evidence="3">The sequence shown here is derived from an EMBL/GenBank/DDBJ whole genome shotgun (WGS) entry which is preliminary data.</text>
</comment>
<evidence type="ECO:0000313" key="6">
    <source>
        <dbReference type="Proteomes" id="UP000183071"/>
    </source>
</evidence>
<protein>
    <submittedName>
        <fullName evidence="3">Uncharacterized protein</fullName>
    </submittedName>
</protein>
<evidence type="ECO:0000313" key="4">
    <source>
        <dbReference type="EMBL" id="SEE58279.1"/>
    </source>
</evidence>
<name>A0A0M9CJD9_9FLAO</name>
<evidence type="ECO:0000256" key="1">
    <source>
        <dbReference type="SAM" id="MobiDB-lite"/>
    </source>
</evidence>
<dbReference type="Proteomes" id="UP000037716">
    <property type="component" value="Unassembled WGS sequence"/>
</dbReference>
<dbReference type="EMBL" id="FNUE01000002">
    <property type="protein sequence ID" value="SEE58279.1"/>
    <property type="molecule type" value="Genomic_DNA"/>
</dbReference>
<keyword evidence="2" id="KW-0732">Signal</keyword>
<gene>
    <name evidence="3" type="ORF">I602_2745</name>
    <name evidence="4" type="ORF">SAMN05444353_2525</name>
</gene>
<organism evidence="3 5">
    <name type="scientific">Polaribacter dokdonensis DSW-5</name>
    <dbReference type="NCBI Taxonomy" id="1300348"/>
    <lineage>
        <taxon>Bacteria</taxon>
        <taxon>Pseudomonadati</taxon>
        <taxon>Bacteroidota</taxon>
        <taxon>Flavobacteriia</taxon>
        <taxon>Flavobacteriales</taxon>
        <taxon>Flavobacteriaceae</taxon>
    </lineage>
</organism>
<feature type="compositionally biased region" description="Low complexity" evidence="1">
    <location>
        <begin position="200"/>
        <end position="217"/>
    </location>
</feature>
<dbReference type="STRING" id="1300348.I602_2745"/>
<feature type="chain" id="PRO_5005833158" evidence="2">
    <location>
        <begin position="21"/>
        <end position="312"/>
    </location>
</feature>
<dbReference type="OrthoDB" id="750023at2"/>
<keyword evidence="6" id="KW-1185">Reference proteome</keyword>
<proteinExistence type="predicted"/>
<reference evidence="3 5" key="1">
    <citation type="submission" date="2015-07" db="EMBL/GenBank/DDBJ databases">
        <title>Genome of Polaribacter dokdonenesis DSW-5, isolated from seawater off Dokdo in Korea.</title>
        <authorList>
            <person name="Yoon K."/>
            <person name="Song J.Y."/>
            <person name="Kim J.F."/>
        </authorList>
    </citation>
    <scope>NUCLEOTIDE SEQUENCE [LARGE SCALE GENOMIC DNA]</scope>
    <source>
        <strain evidence="3 5">DSW-5</strain>
    </source>
</reference>
<feature type="region of interest" description="Disordered" evidence="1">
    <location>
        <begin position="199"/>
        <end position="312"/>
    </location>
</feature>
<evidence type="ECO:0000256" key="2">
    <source>
        <dbReference type="SAM" id="SignalP"/>
    </source>
</evidence>
<evidence type="ECO:0000313" key="5">
    <source>
        <dbReference type="Proteomes" id="UP000037716"/>
    </source>
</evidence>
<feature type="signal peptide" evidence="2">
    <location>
        <begin position="1"/>
        <end position="20"/>
    </location>
</feature>